<dbReference type="InterPro" id="IPR050482">
    <property type="entry name" value="Sensor_HK_TwoCompSys"/>
</dbReference>
<proteinExistence type="predicted"/>
<dbReference type="CDD" id="cd06225">
    <property type="entry name" value="HAMP"/>
    <property type="match status" value="1"/>
</dbReference>
<evidence type="ECO:0000256" key="1">
    <source>
        <dbReference type="ARBA" id="ARBA00000085"/>
    </source>
</evidence>
<dbReference type="AlphaFoldDB" id="A0A1J5RQW5"/>
<feature type="domain" description="Histidine kinase" evidence="7">
    <location>
        <begin position="265"/>
        <end position="467"/>
    </location>
</feature>
<name>A0A1J5RQW5_9ZZZZ</name>
<dbReference type="InterPro" id="IPR011712">
    <property type="entry name" value="Sig_transdc_His_kin_sub3_dim/P"/>
</dbReference>
<dbReference type="PANTHER" id="PTHR24421">
    <property type="entry name" value="NITRATE/NITRITE SENSOR PROTEIN NARX-RELATED"/>
    <property type="match status" value="1"/>
</dbReference>
<feature type="transmembrane region" description="Helical" evidence="6">
    <location>
        <begin position="20"/>
        <end position="44"/>
    </location>
</feature>
<dbReference type="EC" id="2.7.13.3" evidence="2"/>
<keyword evidence="6" id="KW-0812">Transmembrane</keyword>
<dbReference type="Gene3D" id="6.10.340.10">
    <property type="match status" value="1"/>
</dbReference>
<dbReference type="Gene3D" id="1.20.5.1930">
    <property type="match status" value="1"/>
</dbReference>
<gene>
    <name evidence="9" type="primary">liaS_9</name>
    <name evidence="9" type="ORF">GALL_198530</name>
</gene>
<dbReference type="Pfam" id="PF02518">
    <property type="entry name" value="HATPase_c"/>
    <property type="match status" value="1"/>
</dbReference>
<reference evidence="9" key="1">
    <citation type="submission" date="2016-10" db="EMBL/GenBank/DDBJ databases">
        <title>Sequence of Gallionella enrichment culture.</title>
        <authorList>
            <person name="Poehlein A."/>
            <person name="Muehling M."/>
            <person name="Daniel R."/>
        </authorList>
    </citation>
    <scope>NUCLEOTIDE SEQUENCE</scope>
</reference>
<evidence type="ECO:0000256" key="5">
    <source>
        <dbReference type="ARBA" id="ARBA00022777"/>
    </source>
</evidence>
<evidence type="ECO:0000313" key="9">
    <source>
        <dbReference type="EMBL" id="OIQ98089.1"/>
    </source>
</evidence>
<dbReference type="PROSITE" id="PS50109">
    <property type="entry name" value="HIS_KIN"/>
    <property type="match status" value="1"/>
</dbReference>
<dbReference type="SUPFAM" id="SSF55874">
    <property type="entry name" value="ATPase domain of HSP90 chaperone/DNA topoisomerase II/histidine kinase"/>
    <property type="match status" value="1"/>
</dbReference>
<evidence type="ECO:0000256" key="3">
    <source>
        <dbReference type="ARBA" id="ARBA00022553"/>
    </source>
</evidence>
<dbReference type="Gene3D" id="3.30.565.10">
    <property type="entry name" value="Histidine kinase-like ATPase, C-terminal domain"/>
    <property type="match status" value="1"/>
</dbReference>
<keyword evidence="4 9" id="KW-0808">Transferase</keyword>
<evidence type="ECO:0000256" key="6">
    <source>
        <dbReference type="SAM" id="Phobius"/>
    </source>
</evidence>
<dbReference type="Pfam" id="PF07730">
    <property type="entry name" value="HisKA_3"/>
    <property type="match status" value="1"/>
</dbReference>
<dbReference type="GO" id="GO:0016020">
    <property type="term" value="C:membrane"/>
    <property type="evidence" value="ECO:0007669"/>
    <property type="project" value="InterPro"/>
</dbReference>
<dbReference type="InterPro" id="IPR003660">
    <property type="entry name" value="HAMP_dom"/>
</dbReference>
<feature type="domain" description="HAMP" evidence="8">
    <location>
        <begin position="188"/>
        <end position="240"/>
    </location>
</feature>
<dbReference type="CDD" id="cd16917">
    <property type="entry name" value="HATPase_UhpB-NarQ-NarX-like"/>
    <property type="match status" value="1"/>
</dbReference>
<accession>A0A1J5RQW5</accession>
<dbReference type="Pfam" id="PF00672">
    <property type="entry name" value="HAMP"/>
    <property type="match status" value="1"/>
</dbReference>
<feature type="transmembrane region" description="Helical" evidence="6">
    <location>
        <begin position="165"/>
        <end position="187"/>
    </location>
</feature>
<evidence type="ECO:0000259" key="8">
    <source>
        <dbReference type="PROSITE" id="PS50885"/>
    </source>
</evidence>
<evidence type="ECO:0000259" key="7">
    <source>
        <dbReference type="PROSITE" id="PS50109"/>
    </source>
</evidence>
<evidence type="ECO:0000256" key="2">
    <source>
        <dbReference type="ARBA" id="ARBA00012438"/>
    </source>
</evidence>
<dbReference type="InterPro" id="IPR036890">
    <property type="entry name" value="HATPase_C_sf"/>
</dbReference>
<comment type="catalytic activity">
    <reaction evidence="1">
        <text>ATP + protein L-histidine = ADP + protein N-phospho-L-histidine.</text>
        <dbReference type="EC" id="2.7.13.3"/>
    </reaction>
</comment>
<evidence type="ECO:0000256" key="4">
    <source>
        <dbReference type="ARBA" id="ARBA00022679"/>
    </source>
</evidence>
<sequence>MPLSRIQSRLKLNAGGQLSLHTRISLLLTAVVASMMLVLGGLWLTSTRDSIHEEIESATRVCEQWLNVLAGEARNAPSPSANKRLLTNIKAAGRIRANALEVIDSAGQRVYLSPQPTYKAGRASPAWFARITEPVFAQRRISAGTLTLIITPDSSRAGLDAWDNLFAMMAWACAFLAALFIAARWALNRALHPLDQIKTALEYTGQGRFDTRLPVYNSPDLNRLANAFNGMADRLNEAVNDNVRLESERELSHQLQARLEAERRSIAHELHDELAQGITAVRALAGAIVQRTTEYPALHGHAQNIIAVTNQIQEGIRHILQRLRPLGSDATIGLNQALQRYLELWQQHYPDLALHVDLYTETIQVSDELALTVLRIIQEGLTNVVRHASAAQVQLKLHYVHQDDDEWLELTLTDNGRGLSCKDSSNAGCGFGLIGMRERVVALHGELSIANLDGGGVCLWSRLPTSRKQANRTIDMSNMS</sequence>
<dbReference type="SMART" id="SM00387">
    <property type="entry name" value="HATPase_c"/>
    <property type="match status" value="1"/>
</dbReference>
<protein>
    <recommendedName>
        <fullName evidence="2">histidine kinase</fullName>
        <ecNumber evidence="2">2.7.13.3</ecNumber>
    </recommendedName>
</protein>
<dbReference type="SMART" id="SM00304">
    <property type="entry name" value="HAMP"/>
    <property type="match status" value="1"/>
</dbReference>
<keyword evidence="5 9" id="KW-0418">Kinase</keyword>
<dbReference type="GO" id="GO:0046983">
    <property type="term" value="F:protein dimerization activity"/>
    <property type="evidence" value="ECO:0007669"/>
    <property type="project" value="InterPro"/>
</dbReference>
<keyword evidence="6" id="KW-1133">Transmembrane helix</keyword>
<dbReference type="SUPFAM" id="SSF158472">
    <property type="entry name" value="HAMP domain-like"/>
    <property type="match status" value="1"/>
</dbReference>
<dbReference type="EMBL" id="MLJW01000123">
    <property type="protein sequence ID" value="OIQ98089.1"/>
    <property type="molecule type" value="Genomic_DNA"/>
</dbReference>
<keyword evidence="3" id="KW-0597">Phosphoprotein</keyword>
<dbReference type="InterPro" id="IPR003594">
    <property type="entry name" value="HATPase_dom"/>
</dbReference>
<comment type="caution">
    <text evidence="9">The sequence shown here is derived from an EMBL/GenBank/DDBJ whole genome shotgun (WGS) entry which is preliminary data.</text>
</comment>
<dbReference type="GO" id="GO:0000155">
    <property type="term" value="F:phosphorelay sensor kinase activity"/>
    <property type="evidence" value="ECO:0007669"/>
    <property type="project" value="InterPro"/>
</dbReference>
<keyword evidence="6" id="KW-0472">Membrane</keyword>
<dbReference type="PROSITE" id="PS50885">
    <property type="entry name" value="HAMP"/>
    <property type="match status" value="1"/>
</dbReference>
<organism evidence="9">
    <name type="scientific">mine drainage metagenome</name>
    <dbReference type="NCBI Taxonomy" id="410659"/>
    <lineage>
        <taxon>unclassified sequences</taxon>
        <taxon>metagenomes</taxon>
        <taxon>ecological metagenomes</taxon>
    </lineage>
</organism>
<dbReference type="InterPro" id="IPR005467">
    <property type="entry name" value="His_kinase_dom"/>
</dbReference>
<dbReference type="PANTHER" id="PTHR24421:SF58">
    <property type="entry name" value="SIGNAL TRANSDUCTION HISTIDINE-PROTEIN KINASE_PHOSPHATASE UHPB"/>
    <property type="match status" value="1"/>
</dbReference>